<evidence type="ECO:0000256" key="3">
    <source>
        <dbReference type="PROSITE-ProRule" id="PRU00339"/>
    </source>
</evidence>
<sequence length="1732" mass="193015">MYHTPSGGNKHQGINIPHPRRNTLFVESSKELDSLSSGVKKQTRQHAATDLPLNVKDLLESGDIIASKGRREEIRKQYAQNSRSQVIANNSKREKSAAATVSVEALNIPPDLVPEEDNVPCTIQEEAEEPTDPNPVYGPVVSVEPVPPAVTEAPLIPQPEPISTSSNSTPAIFNSHTEPNVTIDVGDDDENIKSIDDVDALMNKYAKMLEDRIKKSAHSAIFEAQLSNFRSQHGPYQSVIEEAEDDSDSLDVNRESAAKRLKIVDDTPHFWEPMTHERHRHHDHAHAQFTERNYPAIRQSRTSAVERPKSRPHSAIHPSVPLSPSQSPVHPIVVITDVNRVNMEELPGVEELSPNTRRVEFAAPRPSRAASARPSVMDKAATSEQPTKHFRFASQVATDLPTSLVAESRTRLFQGSLSVDGLAVSDKDADSAYVPFQAQVSAPTDWNSSVAELSEIGFNLNVVGAKMNAVEAESYQLGDGGWTMAIERVRGSTDGSPSVYIPAPRSASPSARPSMVQRLSAARPSSSVRPQNDDSIPDASRPTSANSKARRVSSTRKSVTSEQTSILKRSASPDNSAINTTAENRKRDFPPLPQLTTTVEENGLSSSSQASLQPDSPKPLDPNNTIANRGRPRSHNNTMAPSSSSRLDESNSRAGSAGHRKRDWYRVVHHGQQRDRDPMEVEKYPNLYDPPLGFKIPAELIASSLLTPDRLVYAMETEYDEHGRSKALVALILKEIGELTDLLQLTGGLGPSEVPCRRGVLSASVGHYTDAIKDLNRALGSDPQIHDALWYRHMLRLKEGNVADALEDLDTLLDLDPDHLGAWRAKAKLCQETDRAKHAIVAYTNIIRLRTDEPDAYFQRALLFNAEHESMYASQDFAVVRRLDPENETAMRHLAIHSFERDLYDDAVKAFEKLLEANPGEATLYTYHGRCLAHLAKWEDALKDFNEAIRLSPESADVYFHRGCLLRDRNRQRAIEDFSISVLIDDTKKNADAFFQRAMQYVKLEEYDLAVADYKRVNEIDPLKAVAHLNLGTLYLNIYRDLNEALVCFGLAIKADPTSKRALLSRAELYQKLHAKSHVGSRTEITNLAVPKRRGIPMSYVDSAVADYSRAIHMRPRDHLLYLYRGRLLLRESRIQDATKDFQTAFNINSSIAQTFVQRSLVLSFQGRYPEILEEYERRKESEHLDENASALLTIAKTCQKLGNLPSAIKYLDLADAKSPHDPRLHFQRGLVLKTMSEWPLAAAEFKKCVIMEPRNAKAHYNLGLCLLRLGDLKGLNYLSEALKKDPKDFEAYITRAAFQFKNGEQRKAIEDCNSALVLEPASLRAHLLRGTCYLVLHQTSVAVRDFTKAAKIDKTCHFAFYNRAVAYQSLHDLESALRDYSIVLLHQERHFDALRNRGLLYWHRGDAQNAFLDLSKAAIGFPNDARLRGVLGLCCHKLGRHAEAIHSFDQAIKIDSDMLELYIGKGNVLAAMAETSKARREYARVLHVKPRTPAAAFNIAFTFQQDDNLKKAVHFFTAALALDSSCAYALDGRAVALVQSGNHIGALVDSSDAIRIAPWKAEYLSNRGVVHEAMCNPAEALNDFKTAAEKSKRFSLAYFNLGNAYLKQGSYEKAIQLYGKCFDLDPTDGLALLNSAIAKYLIRKVPMALEDLNVAAELCPKDGNIFFMRGHLLAEQGKLEASEADYTRTLAISPDAEKFNARADVEAKEDKALLSMQDYQHALLPEDKFMP</sequence>
<dbReference type="GeneID" id="42006356"/>
<feature type="region of interest" description="Disordered" evidence="4">
    <location>
        <begin position="304"/>
        <end position="328"/>
    </location>
</feature>
<dbReference type="STRING" id="1806994.A0A507BXE3"/>
<dbReference type="PANTHER" id="PTHR44858">
    <property type="entry name" value="TETRATRICOPEPTIDE REPEAT PROTEIN 6"/>
    <property type="match status" value="1"/>
</dbReference>
<dbReference type="Pfam" id="PF00515">
    <property type="entry name" value="TPR_1"/>
    <property type="match status" value="1"/>
</dbReference>
<comment type="caution">
    <text evidence="5">The sequence shown here is derived from an EMBL/GenBank/DDBJ whole genome shotgun (WGS) entry which is preliminary data.</text>
</comment>
<feature type="repeat" description="TPR" evidence="3">
    <location>
        <begin position="1664"/>
        <end position="1697"/>
    </location>
</feature>
<dbReference type="SMART" id="SM00671">
    <property type="entry name" value="SEL1"/>
    <property type="match status" value="4"/>
</dbReference>
<dbReference type="Pfam" id="PF13432">
    <property type="entry name" value="TPR_16"/>
    <property type="match status" value="4"/>
</dbReference>
<dbReference type="InterPro" id="IPR011990">
    <property type="entry name" value="TPR-like_helical_dom_sf"/>
</dbReference>
<feature type="region of interest" description="Disordered" evidence="4">
    <location>
        <begin position="493"/>
        <end position="677"/>
    </location>
</feature>
<evidence type="ECO:0000256" key="4">
    <source>
        <dbReference type="SAM" id="MobiDB-lite"/>
    </source>
</evidence>
<feature type="repeat" description="TPR" evidence="3">
    <location>
        <begin position="1460"/>
        <end position="1493"/>
    </location>
</feature>
<gene>
    <name evidence="5" type="ORF">SmJEL517_g05131</name>
</gene>
<feature type="compositionally biased region" description="Low complexity" evidence="4">
    <location>
        <begin position="362"/>
        <end position="375"/>
    </location>
</feature>
<evidence type="ECO:0000256" key="2">
    <source>
        <dbReference type="ARBA" id="ARBA00022803"/>
    </source>
</evidence>
<accession>A0A507BXE3</accession>
<protein>
    <submittedName>
        <fullName evidence="5">Uncharacterized protein</fullName>
    </submittedName>
</protein>
<feature type="repeat" description="TPR" evidence="3">
    <location>
        <begin position="888"/>
        <end position="921"/>
    </location>
</feature>
<feature type="compositionally biased region" description="Low complexity" evidence="4">
    <location>
        <begin position="317"/>
        <end position="328"/>
    </location>
</feature>
<feature type="compositionally biased region" description="Low complexity" evidence="4">
    <location>
        <begin position="502"/>
        <end position="514"/>
    </location>
</feature>
<dbReference type="SMART" id="SM00028">
    <property type="entry name" value="TPR"/>
    <property type="match status" value="24"/>
</dbReference>
<evidence type="ECO:0000313" key="5">
    <source>
        <dbReference type="EMBL" id="TPX31519.1"/>
    </source>
</evidence>
<dbReference type="InterPro" id="IPR050498">
    <property type="entry name" value="Ycf3"/>
</dbReference>
<dbReference type="PROSITE" id="PS50293">
    <property type="entry name" value="TPR_REGION"/>
    <property type="match status" value="1"/>
</dbReference>
<name>A0A507BXE3_9FUNG</name>
<reference evidence="5 6" key="1">
    <citation type="journal article" date="2019" name="Sci. Rep.">
        <title>Comparative genomics of chytrid fungi reveal insights into the obligate biotrophic and pathogenic lifestyle of Synchytrium endobioticum.</title>
        <authorList>
            <person name="van de Vossenberg B.T.L.H."/>
            <person name="Warris S."/>
            <person name="Nguyen H.D.T."/>
            <person name="van Gent-Pelzer M.P.E."/>
            <person name="Joly D.L."/>
            <person name="van de Geest H.C."/>
            <person name="Bonants P.J.M."/>
            <person name="Smith D.S."/>
            <person name="Levesque C.A."/>
            <person name="van der Lee T.A.J."/>
        </authorList>
    </citation>
    <scope>NUCLEOTIDE SEQUENCE [LARGE SCALE GENOMIC DNA]</scope>
    <source>
        <strain evidence="5 6">JEL517</strain>
    </source>
</reference>
<dbReference type="RefSeq" id="XP_031022927.1">
    <property type="nucleotide sequence ID" value="XM_031171059.1"/>
</dbReference>
<dbReference type="PROSITE" id="PS50005">
    <property type="entry name" value="TPR"/>
    <property type="match status" value="7"/>
</dbReference>
<dbReference type="InterPro" id="IPR006597">
    <property type="entry name" value="Sel1-like"/>
</dbReference>
<organism evidence="5 6">
    <name type="scientific">Synchytrium microbalum</name>
    <dbReference type="NCBI Taxonomy" id="1806994"/>
    <lineage>
        <taxon>Eukaryota</taxon>
        <taxon>Fungi</taxon>
        <taxon>Fungi incertae sedis</taxon>
        <taxon>Chytridiomycota</taxon>
        <taxon>Chytridiomycota incertae sedis</taxon>
        <taxon>Chytridiomycetes</taxon>
        <taxon>Synchytriales</taxon>
        <taxon>Synchytriaceae</taxon>
        <taxon>Synchytrium</taxon>
    </lineage>
</organism>
<feature type="compositionally biased region" description="Basic residues" evidence="4">
    <location>
        <begin position="658"/>
        <end position="671"/>
    </location>
</feature>
<feature type="repeat" description="TPR" evidence="3">
    <location>
        <begin position="1426"/>
        <end position="1459"/>
    </location>
</feature>
<dbReference type="OrthoDB" id="1926212at2759"/>
<feature type="repeat" description="TPR" evidence="3">
    <location>
        <begin position="1596"/>
        <end position="1629"/>
    </location>
</feature>
<feature type="compositionally biased region" description="Polar residues" evidence="4">
    <location>
        <begin position="523"/>
        <end position="534"/>
    </location>
</feature>
<proteinExistence type="predicted"/>
<dbReference type="Pfam" id="PF13181">
    <property type="entry name" value="TPR_8"/>
    <property type="match status" value="1"/>
</dbReference>
<keyword evidence="1" id="KW-0677">Repeat</keyword>
<dbReference type="PANTHER" id="PTHR44858:SF1">
    <property type="entry name" value="UDP-N-ACETYLGLUCOSAMINE--PEPTIDE N-ACETYLGLUCOSAMINYLTRANSFERASE SPINDLY-RELATED"/>
    <property type="match status" value="1"/>
</dbReference>
<evidence type="ECO:0000313" key="6">
    <source>
        <dbReference type="Proteomes" id="UP000319731"/>
    </source>
</evidence>
<dbReference type="SUPFAM" id="SSF48452">
    <property type="entry name" value="TPR-like"/>
    <property type="match status" value="3"/>
</dbReference>
<dbReference type="EMBL" id="QEAO01000043">
    <property type="protein sequence ID" value="TPX31519.1"/>
    <property type="molecule type" value="Genomic_DNA"/>
</dbReference>
<keyword evidence="2 3" id="KW-0802">TPR repeat</keyword>
<dbReference type="Gene3D" id="1.25.40.10">
    <property type="entry name" value="Tetratricopeptide repeat domain"/>
    <property type="match status" value="10"/>
</dbReference>
<feature type="region of interest" description="Disordered" evidence="4">
    <location>
        <begin position="362"/>
        <end position="385"/>
    </location>
</feature>
<evidence type="ECO:0000256" key="1">
    <source>
        <dbReference type="ARBA" id="ARBA00022737"/>
    </source>
</evidence>
<feature type="repeat" description="TPR" evidence="3">
    <location>
        <begin position="922"/>
        <end position="955"/>
    </location>
</feature>
<feature type="compositionally biased region" description="Polar residues" evidence="4">
    <location>
        <begin position="562"/>
        <end position="582"/>
    </location>
</feature>
<dbReference type="Proteomes" id="UP000319731">
    <property type="component" value="Unassembled WGS sequence"/>
</dbReference>
<dbReference type="InterPro" id="IPR019734">
    <property type="entry name" value="TPR_rpt"/>
</dbReference>
<keyword evidence="6" id="KW-1185">Reference proteome</keyword>
<feature type="repeat" description="TPR" evidence="3">
    <location>
        <begin position="991"/>
        <end position="1024"/>
    </location>
</feature>
<feature type="compositionally biased region" description="Low complexity" evidence="4">
    <location>
        <begin position="604"/>
        <end position="615"/>
    </location>
</feature>